<reference evidence="10" key="1">
    <citation type="journal article" date="2019" name="Gigascience">
        <title>De novo genome assembly of the endangered Acer yangbiense, a plant species with extremely small populations endemic to Yunnan Province, China.</title>
        <authorList>
            <person name="Yang J."/>
            <person name="Wariss H.M."/>
            <person name="Tao L."/>
            <person name="Zhang R."/>
            <person name="Yun Q."/>
            <person name="Hollingsworth P."/>
            <person name="Dao Z."/>
            <person name="Luo G."/>
            <person name="Guo H."/>
            <person name="Ma Y."/>
            <person name="Sun W."/>
        </authorList>
    </citation>
    <scope>NUCLEOTIDE SEQUENCE [LARGE SCALE GENOMIC DNA]</scope>
    <source>
        <strain evidence="10">cv. Malutang</strain>
    </source>
</reference>
<dbReference type="InterPro" id="IPR012337">
    <property type="entry name" value="RNaseH-like_sf"/>
</dbReference>
<feature type="region of interest" description="Disordered" evidence="6">
    <location>
        <begin position="1"/>
        <end position="21"/>
    </location>
</feature>
<dbReference type="FunFam" id="1.10.10.60:FF:000231">
    <property type="entry name" value="Myb transcription factor"/>
    <property type="match status" value="1"/>
</dbReference>
<proteinExistence type="predicted"/>
<dbReference type="Proteomes" id="UP000323000">
    <property type="component" value="Chromosome 4"/>
</dbReference>
<organism evidence="9 10">
    <name type="scientific">Acer yangbiense</name>
    <dbReference type="NCBI Taxonomy" id="1000413"/>
    <lineage>
        <taxon>Eukaryota</taxon>
        <taxon>Viridiplantae</taxon>
        <taxon>Streptophyta</taxon>
        <taxon>Embryophyta</taxon>
        <taxon>Tracheophyta</taxon>
        <taxon>Spermatophyta</taxon>
        <taxon>Magnoliopsida</taxon>
        <taxon>eudicotyledons</taxon>
        <taxon>Gunneridae</taxon>
        <taxon>Pentapetalae</taxon>
        <taxon>rosids</taxon>
        <taxon>malvids</taxon>
        <taxon>Sapindales</taxon>
        <taxon>Sapindaceae</taxon>
        <taxon>Hippocastanoideae</taxon>
        <taxon>Acereae</taxon>
        <taxon>Acer</taxon>
    </lineage>
</organism>
<evidence type="ECO:0008006" key="11">
    <source>
        <dbReference type="Google" id="ProtNLM"/>
    </source>
</evidence>
<evidence type="ECO:0000256" key="2">
    <source>
        <dbReference type="ARBA" id="ARBA00022737"/>
    </source>
</evidence>
<dbReference type="InterPro" id="IPR017930">
    <property type="entry name" value="Myb_dom"/>
</dbReference>
<dbReference type="AlphaFoldDB" id="A0A5C7I322"/>
<keyword evidence="5" id="KW-0175">Coiled coil</keyword>
<dbReference type="SMART" id="SM00717">
    <property type="entry name" value="SANT"/>
    <property type="match status" value="2"/>
</dbReference>
<dbReference type="OrthoDB" id="2143914at2759"/>
<evidence type="ECO:0000256" key="3">
    <source>
        <dbReference type="ARBA" id="ARBA00023125"/>
    </source>
</evidence>
<dbReference type="GO" id="GO:0003677">
    <property type="term" value="F:DNA binding"/>
    <property type="evidence" value="ECO:0007669"/>
    <property type="project" value="UniProtKB-KW"/>
</dbReference>
<dbReference type="PROSITE" id="PS50090">
    <property type="entry name" value="MYB_LIKE"/>
    <property type="match status" value="2"/>
</dbReference>
<dbReference type="InterPro" id="IPR007021">
    <property type="entry name" value="DUF659"/>
</dbReference>
<feature type="coiled-coil region" evidence="5">
    <location>
        <begin position="78"/>
        <end position="112"/>
    </location>
</feature>
<keyword evidence="4" id="KW-0539">Nucleus</keyword>
<evidence type="ECO:0000259" key="8">
    <source>
        <dbReference type="PROSITE" id="PS51294"/>
    </source>
</evidence>
<dbReference type="SUPFAM" id="SSF46689">
    <property type="entry name" value="Homeodomain-like"/>
    <property type="match status" value="1"/>
</dbReference>
<evidence type="ECO:0000259" key="7">
    <source>
        <dbReference type="PROSITE" id="PS50090"/>
    </source>
</evidence>
<feature type="domain" description="HTH myb-type" evidence="8">
    <location>
        <begin position="491"/>
        <end position="543"/>
    </location>
</feature>
<protein>
    <recommendedName>
        <fullName evidence="11">MYB transcription factor</fullName>
    </recommendedName>
</protein>
<feature type="domain" description="Myb-like" evidence="7">
    <location>
        <begin position="491"/>
        <end position="543"/>
    </location>
</feature>
<dbReference type="EMBL" id="VAHF01000004">
    <property type="protein sequence ID" value="TXG63329.1"/>
    <property type="molecule type" value="Genomic_DNA"/>
</dbReference>
<dbReference type="SUPFAM" id="SSF53098">
    <property type="entry name" value="Ribonuclease H-like"/>
    <property type="match status" value="1"/>
</dbReference>
<name>A0A5C7I322_9ROSI</name>
<keyword evidence="10" id="KW-1185">Reference proteome</keyword>
<comment type="caution">
    <text evidence="9">The sequence shown here is derived from an EMBL/GenBank/DDBJ whole genome shotgun (WGS) entry which is preliminary data.</text>
</comment>
<evidence type="ECO:0000313" key="9">
    <source>
        <dbReference type="EMBL" id="TXG63329.1"/>
    </source>
</evidence>
<evidence type="ECO:0000256" key="5">
    <source>
        <dbReference type="SAM" id="Coils"/>
    </source>
</evidence>
<dbReference type="PROSITE" id="PS51294">
    <property type="entry name" value="HTH_MYB"/>
    <property type="match status" value="2"/>
</dbReference>
<evidence type="ECO:0000256" key="4">
    <source>
        <dbReference type="ARBA" id="ARBA00023242"/>
    </source>
</evidence>
<dbReference type="FunFam" id="1.10.10.60:FF:000001">
    <property type="entry name" value="MYB-related transcription factor"/>
    <property type="match status" value="1"/>
</dbReference>
<comment type="subcellular location">
    <subcellularLocation>
        <location evidence="1">Nucleus</location>
    </subcellularLocation>
</comment>
<accession>A0A5C7I322</accession>
<evidence type="ECO:0000256" key="1">
    <source>
        <dbReference type="ARBA" id="ARBA00004123"/>
    </source>
</evidence>
<dbReference type="Pfam" id="PF04937">
    <property type="entry name" value="DUF659"/>
    <property type="match status" value="1"/>
</dbReference>
<dbReference type="CDD" id="cd00167">
    <property type="entry name" value="SANT"/>
    <property type="match status" value="2"/>
</dbReference>
<keyword evidence="2" id="KW-0677">Repeat</keyword>
<dbReference type="Pfam" id="PF00249">
    <property type="entry name" value="Myb_DNA-binding"/>
    <property type="match status" value="2"/>
</dbReference>
<dbReference type="PANTHER" id="PTHR32166:SF74">
    <property type="entry name" value="OS05G0256350 PROTEIN"/>
    <property type="match status" value="1"/>
</dbReference>
<evidence type="ECO:0000256" key="6">
    <source>
        <dbReference type="SAM" id="MobiDB-lite"/>
    </source>
</evidence>
<dbReference type="PANTHER" id="PTHR32166">
    <property type="entry name" value="OSJNBA0013A04.12 PROTEIN"/>
    <property type="match status" value="1"/>
</dbReference>
<keyword evidence="3" id="KW-0238">DNA-binding</keyword>
<sequence length="881" mass="99408">MSSSHGNTVNNNLASGGASNDSVLKRKSDDIGWEFGHLIDPSNFDRVECKLCGKKFGGGVYRLKQHIAHISGNVSKCLRSTKEDQDKCKKAIEDARNKKKNKYKEEREIRAEVNIIGIEEEGEEIEGLGPRKKPNFLGPMDKFTSKIDPESSMSTSKSLRQQNINDVIFKQRTHYVHRYVARWVYEAGISFNAIHNNSFRAMMEVVGLFGPGYKEPSRYQLSEQLLKEEVSSTKEALKKQENEWKLTGCSIMTDAWTDRKRRSIMNLCVNCCKGTTFLSSKETSDEAHTGELIFKYVDECIEQVGPQNVVQVVTDNASNNMAAANMLKEKRPSIFWSSCATHTINLMLEGIGKLPRFKKIIDSAKTFTIFIYAHHKTLWMMRSFTKKKDIVRPGVTRFASAFLTLQSLVEKKDNLRAMFASTGWDRCKWSKTAKGKVAYSTVMNITFWNGVTTCLKVFAPLVTLDGGDATTMVFALSLQEKIMGRAPCCEKVGMKKGRWTDEEDEILTKYIQANGEGSWRSLPKNAGLLRCGKSCRLRWINYLRADLKRGNICAEEEDIIIKLHASLGNRWSLIASHLPGRTDNEIKNYWNSHLSRKIRTFWRPTGDENQPMIMDVAKVGVATKRKYGRISRWAMKKNKIYTTTITTKKVEENVSIDPSLTPAINFDPIAGNDQEIMNDPVSPSRCQDSNGANLMGIEEGIRTIDRSLLCPSGIVEKETIFGPSEDGIDGGMLFFDDIMDSELLVSNYGDLTFCDDRENNGFGNFTEERKTAATSCSSKTTTSDQSNNGESGDWYSCSSITSCNFDDSGIDWDWESVVVQPPPSDLDDHQQQQYYSCDYNKTDDMLSWLWEGDNINGDGQSCDLDCVDFEKQNAMVAWLLS</sequence>
<dbReference type="GO" id="GO:0005634">
    <property type="term" value="C:nucleus"/>
    <property type="evidence" value="ECO:0007669"/>
    <property type="project" value="UniProtKB-SubCell"/>
</dbReference>
<gene>
    <name evidence="9" type="ORF">EZV62_010323</name>
</gene>
<dbReference type="Gene3D" id="1.10.10.60">
    <property type="entry name" value="Homeodomain-like"/>
    <property type="match status" value="2"/>
</dbReference>
<dbReference type="InterPro" id="IPR009057">
    <property type="entry name" value="Homeodomain-like_sf"/>
</dbReference>
<feature type="domain" description="HTH myb-type" evidence="8">
    <location>
        <begin position="544"/>
        <end position="598"/>
    </location>
</feature>
<dbReference type="InterPro" id="IPR001005">
    <property type="entry name" value="SANT/Myb"/>
</dbReference>
<feature type="domain" description="Myb-like" evidence="7">
    <location>
        <begin position="544"/>
        <end position="594"/>
    </location>
</feature>
<evidence type="ECO:0000313" key="10">
    <source>
        <dbReference type="Proteomes" id="UP000323000"/>
    </source>
</evidence>